<dbReference type="EMBL" id="GBXM01106137">
    <property type="protein sequence ID" value="JAH02440.1"/>
    <property type="molecule type" value="Transcribed_RNA"/>
</dbReference>
<name>A0A0E9PEE2_ANGAN</name>
<protein>
    <submittedName>
        <fullName evidence="1">Uncharacterized protein</fullName>
    </submittedName>
</protein>
<reference evidence="1" key="1">
    <citation type="submission" date="2014-11" db="EMBL/GenBank/DDBJ databases">
        <authorList>
            <person name="Amaro Gonzalez C."/>
        </authorList>
    </citation>
    <scope>NUCLEOTIDE SEQUENCE</scope>
</reference>
<reference evidence="1" key="2">
    <citation type="journal article" date="2015" name="Fish Shellfish Immunol.">
        <title>Early steps in the European eel (Anguilla anguilla)-Vibrio vulnificus interaction in the gills: Role of the RtxA13 toxin.</title>
        <authorList>
            <person name="Callol A."/>
            <person name="Pajuelo D."/>
            <person name="Ebbesson L."/>
            <person name="Teles M."/>
            <person name="MacKenzie S."/>
            <person name="Amaro C."/>
        </authorList>
    </citation>
    <scope>NUCLEOTIDE SEQUENCE</scope>
</reference>
<sequence length="23" mass="2675">MLHKKVLSLLSFLKHAICLCTIY</sequence>
<evidence type="ECO:0000313" key="1">
    <source>
        <dbReference type="EMBL" id="JAH02440.1"/>
    </source>
</evidence>
<proteinExistence type="predicted"/>
<dbReference type="AlphaFoldDB" id="A0A0E9PEE2"/>
<organism evidence="1">
    <name type="scientific">Anguilla anguilla</name>
    <name type="common">European freshwater eel</name>
    <name type="synonym">Muraena anguilla</name>
    <dbReference type="NCBI Taxonomy" id="7936"/>
    <lineage>
        <taxon>Eukaryota</taxon>
        <taxon>Metazoa</taxon>
        <taxon>Chordata</taxon>
        <taxon>Craniata</taxon>
        <taxon>Vertebrata</taxon>
        <taxon>Euteleostomi</taxon>
        <taxon>Actinopterygii</taxon>
        <taxon>Neopterygii</taxon>
        <taxon>Teleostei</taxon>
        <taxon>Anguilliformes</taxon>
        <taxon>Anguillidae</taxon>
        <taxon>Anguilla</taxon>
    </lineage>
</organism>
<accession>A0A0E9PEE2</accession>